<name>A0A8S0UQ38_OLEEU</name>
<organism evidence="2 3">
    <name type="scientific">Olea europaea subsp. europaea</name>
    <dbReference type="NCBI Taxonomy" id="158383"/>
    <lineage>
        <taxon>Eukaryota</taxon>
        <taxon>Viridiplantae</taxon>
        <taxon>Streptophyta</taxon>
        <taxon>Embryophyta</taxon>
        <taxon>Tracheophyta</taxon>
        <taxon>Spermatophyta</taxon>
        <taxon>Magnoliopsida</taxon>
        <taxon>eudicotyledons</taxon>
        <taxon>Gunneridae</taxon>
        <taxon>Pentapetalae</taxon>
        <taxon>asterids</taxon>
        <taxon>lamiids</taxon>
        <taxon>Lamiales</taxon>
        <taxon>Oleaceae</taxon>
        <taxon>Oleeae</taxon>
        <taxon>Olea</taxon>
    </lineage>
</organism>
<dbReference type="EMBL" id="CACTIH010009027">
    <property type="protein sequence ID" value="CAA3019487.1"/>
    <property type="molecule type" value="Genomic_DNA"/>
</dbReference>
<protein>
    <submittedName>
        <fullName evidence="2">Uncharacterized protein</fullName>
    </submittedName>
</protein>
<gene>
    <name evidence="2" type="ORF">OLEA9_A071545</name>
</gene>
<sequence>MEHPEDPLHDAGDLDDDIHTSVNPLFLPPSVNPLFLCPFAVDAEKRCHGDEDKVEAGNSHTDNCDASNNAVVTVHGKELTPSMSLTHETKDVPGYVPDDCSLLRRR</sequence>
<evidence type="ECO:0000313" key="2">
    <source>
        <dbReference type="EMBL" id="CAA3019487.1"/>
    </source>
</evidence>
<evidence type="ECO:0000256" key="1">
    <source>
        <dbReference type="SAM" id="MobiDB-lite"/>
    </source>
</evidence>
<proteinExistence type="predicted"/>
<dbReference type="Gramene" id="OE9A071545T1">
    <property type="protein sequence ID" value="OE9A071545C1"/>
    <property type="gene ID" value="OE9A071545"/>
</dbReference>
<dbReference type="Proteomes" id="UP000594638">
    <property type="component" value="Unassembled WGS sequence"/>
</dbReference>
<dbReference type="AlphaFoldDB" id="A0A8S0UQ38"/>
<accession>A0A8S0UQ38</accession>
<comment type="caution">
    <text evidence="2">The sequence shown here is derived from an EMBL/GenBank/DDBJ whole genome shotgun (WGS) entry which is preliminary data.</text>
</comment>
<keyword evidence="3" id="KW-1185">Reference proteome</keyword>
<evidence type="ECO:0000313" key="3">
    <source>
        <dbReference type="Proteomes" id="UP000594638"/>
    </source>
</evidence>
<feature type="region of interest" description="Disordered" evidence="1">
    <location>
        <begin position="1"/>
        <end position="22"/>
    </location>
</feature>
<reference evidence="2 3" key="1">
    <citation type="submission" date="2019-12" db="EMBL/GenBank/DDBJ databases">
        <authorList>
            <person name="Alioto T."/>
            <person name="Alioto T."/>
            <person name="Gomez Garrido J."/>
        </authorList>
    </citation>
    <scope>NUCLEOTIDE SEQUENCE [LARGE SCALE GENOMIC DNA]</scope>
</reference>
<feature type="compositionally biased region" description="Basic and acidic residues" evidence="1">
    <location>
        <begin position="1"/>
        <end position="12"/>
    </location>
</feature>